<feature type="compositionally biased region" description="Polar residues" evidence="1">
    <location>
        <begin position="245"/>
        <end position="261"/>
    </location>
</feature>
<accession>A0AAW0UWM7</accession>
<organism evidence="2 3">
    <name type="scientific">Scylla paramamosain</name>
    <name type="common">Mud crab</name>
    <dbReference type="NCBI Taxonomy" id="85552"/>
    <lineage>
        <taxon>Eukaryota</taxon>
        <taxon>Metazoa</taxon>
        <taxon>Ecdysozoa</taxon>
        <taxon>Arthropoda</taxon>
        <taxon>Crustacea</taxon>
        <taxon>Multicrustacea</taxon>
        <taxon>Malacostraca</taxon>
        <taxon>Eumalacostraca</taxon>
        <taxon>Eucarida</taxon>
        <taxon>Decapoda</taxon>
        <taxon>Pleocyemata</taxon>
        <taxon>Brachyura</taxon>
        <taxon>Eubrachyura</taxon>
        <taxon>Portunoidea</taxon>
        <taxon>Portunidae</taxon>
        <taxon>Portuninae</taxon>
        <taxon>Scylla</taxon>
    </lineage>
</organism>
<reference evidence="2 3" key="1">
    <citation type="submission" date="2023-03" db="EMBL/GenBank/DDBJ databases">
        <title>High-quality genome of Scylla paramamosain provides insights in environmental adaptation.</title>
        <authorList>
            <person name="Zhang L."/>
        </authorList>
    </citation>
    <scope>NUCLEOTIDE SEQUENCE [LARGE SCALE GENOMIC DNA]</scope>
    <source>
        <strain evidence="2">LZ_2023a</strain>
        <tissue evidence="2">Muscle</tissue>
    </source>
</reference>
<dbReference type="EMBL" id="JARAKH010000007">
    <property type="protein sequence ID" value="KAK8402975.1"/>
    <property type="molecule type" value="Genomic_DNA"/>
</dbReference>
<dbReference type="PRINTS" id="PR01217">
    <property type="entry name" value="PRICHEXTENSN"/>
</dbReference>
<evidence type="ECO:0000256" key="1">
    <source>
        <dbReference type="SAM" id="MobiDB-lite"/>
    </source>
</evidence>
<proteinExistence type="predicted"/>
<feature type="compositionally biased region" description="Pro residues" evidence="1">
    <location>
        <begin position="220"/>
        <end position="242"/>
    </location>
</feature>
<feature type="compositionally biased region" description="Polar residues" evidence="1">
    <location>
        <begin position="75"/>
        <end position="88"/>
    </location>
</feature>
<comment type="caution">
    <text evidence="2">The sequence shown here is derived from an EMBL/GenBank/DDBJ whole genome shotgun (WGS) entry which is preliminary data.</text>
</comment>
<keyword evidence="3" id="KW-1185">Reference proteome</keyword>
<evidence type="ECO:0000313" key="2">
    <source>
        <dbReference type="EMBL" id="KAK8402975.1"/>
    </source>
</evidence>
<feature type="compositionally biased region" description="Polar residues" evidence="1">
    <location>
        <begin position="134"/>
        <end position="145"/>
    </location>
</feature>
<sequence>MVLRLLSQLYQDKVGRQDTEIKMLKTRVQTQDKHLKKMANLLLQLREDVAKLKSYHQPQHQQQQQQQQQMPRDPSQVTAKDQTTTTLLSIKHKLPPPPPSFSTCPDLPLSPSPTPSTPSQPPTPLPTPPPARASNPSLHTLQTGASSPITHPSHPSPQSSCNSPSLSIRSTPSPRHSPRASPSPRSPHLPTGRYGRPTFHTFRPGTSSPSCNSPLRSTPSPRPSPRASPVPPSPDTGPPTPKISPGQQDGNIISGADINSP</sequence>
<gene>
    <name evidence="2" type="ORF">O3P69_000904</name>
</gene>
<name>A0AAW0UWM7_SCYPA</name>
<evidence type="ECO:0000313" key="3">
    <source>
        <dbReference type="Proteomes" id="UP001487740"/>
    </source>
</evidence>
<feature type="compositionally biased region" description="Low complexity" evidence="1">
    <location>
        <begin position="56"/>
        <end position="69"/>
    </location>
</feature>
<dbReference type="Proteomes" id="UP001487740">
    <property type="component" value="Unassembled WGS sequence"/>
</dbReference>
<feature type="compositionally biased region" description="Pro residues" evidence="1">
    <location>
        <begin position="108"/>
        <end position="131"/>
    </location>
</feature>
<feature type="compositionally biased region" description="Low complexity" evidence="1">
    <location>
        <begin position="146"/>
        <end position="190"/>
    </location>
</feature>
<protein>
    <submittedName>
        <fullName evidence="2">Uncharacterized protein</fullName>
    </submittedName>
</protein>
<dbReference type="AlphaFoldDB" id="A0AAW0UWM7"/>
<feature type="region of interest" description="Disordered" evidence="1">
    <location>
        <begin position="54"/>
        <end position="261"/>
    </location>
</feature>